<dbReference type="Pfam" id="PF00078">
    <property type="entry name" value="RVT_1"/>
    <property type="match status" value="1"/>
</dbReference>
<evidence type="ECO:0000259" key="10">
    <source>
        <dbReference type="PROSITE" id="PS50878"/>
    </source>
</evidence>
<evidence type="ECO:0000256" key="8">
    <source>
        <dbReference type="SAM" id="Coils"/>
    </source>
</evidence>
<evidence type="ECO:0000313" key="13">
    <source>
        <dbReference type="Proteomes" id="UP000036403"/>
    </source>
</evidence>
<evidence type="ECO:0000313" key="12">
    <source>
        <dbReference type="EMBL" id="KMQ91596.1"/>
    </source>
</evidence>
<feature type="coiled-coil region" evidence="8">
    <location>
        <begin position="2322"/>
        <end position="2373"/>
    </location>
</feature>
<evidence type="ECO:0000256" key="6">
    <source>
        <dbReference type="ARBA" id="ARBA00022801"/>
    </source>
</evidence>
<dbReference type="FunFam" id="3.10.20.370:FF:000001">
    <property type="entry name" value="Retrovirus-related Pol polyprotein from transposon 17.6-like protein"/>
    <property type="match status" value="1"/>
</dbReference>
<feature type="region of interest" description="Disordered" evidence="9">
    <location>
        <begin position="386"/>
        <end position="414"/>
    </location>
</feature>
<protein>
    <recommendedName>
        <fullName evidence="1">RNA-directed DNA polymerase</fullName>
        <ecNumber evidence="1">2.7.7.49</ecNumber>
    </recommendedName>
</protein>
<feature type="coiled-coil region" evidence="8">
    <location>
        <begin position="1962"/>
        <end position="2008"/>
    </location>
</feature>
<evidence type="ECO:0000256" key="3">
    <source>
        <dbReference type="ARBA" id="ARBA00022695"/>
    </source>
</evidence>
<dbReference type="STRING" id="67767.A0A0J7KMZ3"/>
<evidence type="ECO:0000256" key="1">
    <source>
        <dbReference type="ARBA" id="ARBA00012493"/>
    </source>
</evidence>
<keyword evidence="7" id="KW-0695">RNA-directed DNA polymerase</keyword>
<keyword evidence="2" id="KW-0808">Transferase</keyword>
<dbReference type="PaxDb" id="67767-A0A0J7KMZ3"/>
<dbReference type="Gene3D" id="3.30.420.10">
    <property type="entry name" value="Ribonuclease H-like superfamily/Ribonuclease H"/>
    <property type="match status" value="1"/>
</dbReference>
<keyword evidence="6" id="KW-0378">Hydrolase</keyword>
<dbReference type="GO" id="GO:0015074">
    <property type="term" value="P:DNA integration"/>
    <property type="evidence" value="ECO:0007669"/>
    <property type="project" value="InterPro"/>
</dbReference>
<keyword evidence="13" id="KW-1185">Reference proteome</keyword>
<dbReference type="InterPro" id="IPR043128">
    <property type="entry name" value="Rev_trsase/Diguanyl_cyclase"/>
</dbReference>
<feature type="region of interest" description="Disordered" evidence="9">
    <location>
        <begin position="1584"/>
        <end position="1609"/>
    </location>
</feature>
<feature type="compositionally biased region" description="Low complexity" evidence="9">
    <location>
        <begin position="2583"/>
        <end position="2592"/>
    </location>
</feature>
<evidence type="ECO:0000259" key="11">
    <source>
        <dbReference type="PROSITE" id="PS50994"/>
    </source>
</evidence>
<dbReference type="PANTHER" id="PTHR37984">
    <property type="entry name" value="PROTEIN CBG26694"/>
    <property type="match status" value="1"/>
</dbReference>
<keyword evidence="8" id="KW-0175">Coiled coil</keyword>
<dbReference type="GO" id="GO:0042575">
    <property type="term" value="C:DNA polymerase complex"/>
    <property type="evidence" value="ECO:0007669"/>
    <property type="project" value="UniProtKB-ARBA"/>
</dbReference>
<dbReference type="Gene3D" id="3.10.10.10">
    <property type="entry name" value="HIV Type 1 Reverse Transcriptase, subunit A, domain 1"/>
    <property type="match status" value="1"/>
</dbReference>
<dbReference type="InterPro" id="IPR050951">
    <property type="entry name" value="Retrovirus_Pol_polyprotein"/>
</dbReference>
<reference evidence="12 13" key="1">
    <citation type="submission" date="2015-04" db="EMBL/GenBank/DDBJ databases">
        <title>Lasius niger genome sequencing.</title>
        <authorList>
            <person name="Konorov E.A."/>
            <person name="Nikitin M.A."/>
            <person name="Kirill M.V."/>
            <person name="Chang P."/>
        </authorList>
    </citation>
    <scope>NUCLEOTIDE SEQUENCE [LARGE SCALE GENOMIC DNA]</scope>
    <source>
        <tissue evidence="12">Whole</tissue>
    </source>
</reference>
<evidence type="ECO:0000256" key="5">
    <source>
        <dbReference type="ARBA" id="ARBA00022759"/>
    </source>
</evidence>
<feature type="coiled-coil region" evidence="8">
    <location>
        <begin position="2074"/>
        <end position="2101"/>
    </location>
</feature>
<dbReference type="EC" id="2.7.7.49" evidence="1"/>
<dbReference type="PROSITE" id="PS50994">
    <property type="entry name" value="INTEGRASE"/>
    <property type="match status" value="1"/>
</dbReference>
<evidence type="ECO:0000256" key="7">
    <source>
        <dbReference type="ARBA" id="ARBA00022918"/>
    </source>
</evidence>
<dbReference type="PANTHER" id="PTHR37984:SF5">
    <property type="entry name" value="PROTEIN NYNRIN-LIKE"/>
    <property type="match status" value="1"/>
</dbReference>
<feature type="region of interest" description="Disordered" evidence="9">
    <location>
        <begin position="2244"/>
        <end position="2268"/>
    </location>
</feature>
<feature type="compositionally biased region" description="Basic and acidic residues" evidence="9">
    <location>
        <begin position="1587"/>
        <end position="1609"/>
    </location>
</feature>
<dbReference type="Gene3D" id="2.40.70.10">
    <property type="entry name" value="Acid Proteases"/>
    <property type="match status" value="1"/>
</dbReference>
<feature type="compositionally biased region" description="Basic and acidic residues" evidence="9">
    <location>
        <begin position="2516"/>
        <end position="2556"/>
    </location>
</feature>
<feature type="region of interest" description="Disordered" evidence="9">
    <location>
        <begin position="1803"/>
        <end position="1835"/>
    </location>
</feature>
<dbReference type="GO" id="GO:0003676">
    <property type="term" value="F:nucleic acid binding"/>
    <property type="evidence" value="ECO:0007669"/>
    <property type="project" value="InterPro"/>
</dbReference>
<feature type="domain" description="Reverse transcriptase" evidence="10">
    <location>
        <begin position="706"/>
        <end position="885"/>
    </location>
</feature>
<feature type="compositionally biased region" description="Polar residues" evidence="9">
    <location>
        <begin position="2675"/>
        <end position="2686"/>
    </location>
</feature>
<dbReference type="Pfam" id="PF17921">
    <property type="entry name" value="Integrase_H2C2"/>
    <property type="match status" value="1"/>
</dbReference>
<evidence type="ECO:0000256" key="4">
    <source>
        <dbReference type="ARBA" id="ARBA00022722"/>
    </source>
</evidence>
<feature type="compositionally biased region" description="Basic and acidic residues" evidence="9">
    <location>
        <begin position="2627"/>
        <end position="2651"/>
    </location>
</feature>
<dbReference type="InterPro" id="IPR041373">
    <property type="entry name" value="RT_RNaseH"/>
</dbReference>
<feature type="region of interest" description="Disordered" evidence="9">
    <location>
        <begin position="2577"/>
        <end position="2694"/>
    </location>
</feature>
<dbReference type="InterPro" id="IPR041588">
    <property type="entry name" value="Integrase_H2C2"/>
</dbReference>
<feature type="compositionally biased region" description="Basic and acidic residues" evidence="9">
    <location>
        <begin position="1877"/>
        <end position="1886"/>
    </location>
</feature>
<feature type="region of interest" description="Disordered" evidence="9">
    <location>
        <begin position="1"/>
        <end position="30"/>
    </location>
</feature>
<keyword evidence="4" id="KW-0540">Nuclease</keyword>
<feature type="coiled-coil region" evidence="8">
    <location>
        <begin position="1122"/>
        <end position="1149"/>
    </location>
</feature>
<dbReference type="SUPFAM" id="SSF53098">
    <property type="entry name" value="Ribonuclease H-like"/>
    <property type="match status" value="1"/>
</dbReference>
<accession>A0A0J7KMZ3</accession>
<dbReference type="GO" id="GO:0003964">
    <property type="term" value="F:RNA-directed DNA polymerase activity"/>
    <property type="evidence" value="ECO:0007669"/>
    <property type="project" value="UniProtKB-KW"/>
</dbReference>
<feature type="compositionally biased region" description="Basic and acidic residues" evidence="9">
    <location>
        <begin position="398"/>
        <end position="407"/>
    </location>
</feature>
<feature type="domain" description="Integrase catalytic" evidence="11">
    <location>
        <begin position="1245"/>
        <end position="1403"/>
    </location>
</feature>
<dbReference type="InterPro" id="IPR001584">
    <property type="entry name" value="Integrase_cat-core"/>
</dbReference>
<dbReference type="FunFam" id="3.30.70.270:FF:000020">
    <property type="entry name" value="Transposon Tf2-6 polyprotein-like Protein"/>
    <property type="match status" value="1"/>
</dbReference>
<dbReference type="InterPro" id="IPR012337">
    <property type="entry name" value="RNaseH-like_sf"/>
</dbReference>
<sequence length="2694" mass="313258">MSDNENNGMEYEDSEGFETRSKLMRSPIKGECTRNTRARKLLSAEEFGKISAENDILRAENDELMQRVESLERLRPNYTGPRMREEQELTKIIGELSRRIEAMETRKRGIDRENGRDEYSYAREKASKVTEDPAERIVKIGDGTVTNAKLPRGGWLRSPFEDLTYKGRTDAQNPMKFLKRFEKIANYEGVETREQLYYFGKCMRGTASNWFDVRDPDSIEEAKEAFVDYFWSEEQQARFREEIYTGRFKTESNISMAEYALNVSKQAKYLVPPMSEHEIIRCVKRHFGPNIAREIRPSTVKTVEEFVTLLDELEYEQKKMQRVNYRAQNTTERNVGARRASSARMEQTAKGTNTRGQAEASAYRTAKPYVTRYGYYNNDRDNANAYRASKPYVNRGESSYDKRENETKNVPSSVKIEELPREDKGTANKEIVPYRKDVARRAEKPASGKTDLASRDRRSVASIEADRTNSEEMYEDEKNEKKIAIMRTQELIRDVDEVTEEDQRKTYATTMPYVTVTVGDRLTVKTLIDTGAQISAITKALYDKMTNEGVEMRIIPIKKFSLTGAFSDRGQPIAHRIQINFRIGETEFTHELYVVRNLAYEMILGIDFLTERKAILQCGKKFTVEFLEKDEEAWRGQLNAIAIEEADEILERILNDHSELFIDEIGCVEHYRHEIKMTNEKPFKGKTYPVPEIHRTKVKNHLLELERDGIVERAQTQFVNPLVVVIKKTGEIRLCLDAREINKRMANDHDQPPTIDEVFRRIGDKRYFTTLDVAKAFWQIPLQEESKRYTGFKFDNQTYVFRRLPFGLKTAGASFTRAMQRAIGDECDPFTIVYLDDILIASNSLEEHVFHVNYILERLKKVGFRLNREKCEFMKTEIRFLGHTFNQIKAEMNEDTKLAIQNFERPRNKKAIQAFLGLVNWDRRFVKNLARMTKPLERLLKKTEKFVWTEETQKAFAEIKRAFQDAPCLFVIRPGLKFGIYVDASKYGLGARLYQYGEDKPEERYTVAYASRSLKGAELNYTVTEIECLALVWALRKWHATLLGRHVKVHSDHRALKFLTACADDSARIARWTAFLHEFDLEICHVPGKENVIADTLSRNNVKNGFVKKEGNTKRIAALIQIADDEEETSQWTEMIANAQQEDERLQREIAEEPETLPTRDGLVRVTLNRGERIVVPEGIKWQLIDRVHKYLLHFGTDKICDFVERYFSIHNLERVVRDVVASCEICQSTKYYTRPSRGLEYYDLPCRPGETISIDLFGPLPQTPRGNKYVLVAMDQFSKLTKLFPIKNQKLETIMDTLQLEYFGRVGIPTEILTDNGGQFVTNRWREFAAEIGFSVRKTSPYNPQSNPVERVMREIGRVIRVYAHDHQTQWDRIIERTERTINATAHRSTGFMPVELHAGMEEPFRIDPRLKPMKEDDELNEGEPEEVEDEIVERRIEEARETLKTRAQQRKRQTDKHGEAEVYEEGKKVWIKLHRRSDANRRLTRKIHLVYDGPYKISREVRRNAYLIEDQDGNTLGTFNSRQLKPHREAKLKPTAQINMMKSNNEIGKISKKEISEFAKAIRQRRTDEGEQSEEILTVEEEDEVVTKTRDPENPRTGKEEEEGEQHLIEKKKSKISEKGMRHVSRLMKLISGKQPLQNLIGIVEGVEMKILLDFRGKFNVITGAAVELIESKVRKLRRIRNSESIPEYLKRERKIKIKAVELEVTIKQRKIVVEAMILSSNEICMLLGRQACREMGGKLREKPENKFELTRWSEHLTEATRKRLLMEEEREEKNVAEKRKSAMTYAKNVKRAKVSDEKLSFDETKKNDGDKEEEVSKDHGQQPGRRGCPMEEEDPEIIVMEDPVKGNTDADLSRESAVKVREIKGNKSKQCSESAEKDRQSESRNIREKTIEIETLRKISDKIELRNLGTLSNNGDRIRVKNLETLKSDRIKKSDKALETLKSDRTRANNIEVKTVENRKTEVIELNKLEERFKNLETMVKAFKQNKLKENRVELESVIKSLKKDIWEKLDKKESISLENNENITQSISSEESLEISITNSSNVIITSTPKSNEKQKNVTRQRENSICEFKIRNKNELNSSENSLEEIRDKELNLKENNILNNSKNEIEILSQSSFLNNLELERNSTKGIQIDQSTDTIIVENNNETIELNEQRKNLLEADRVKKVKDWIRNKVNSPKYIKENKAIDTNSLNRCKSEVEIKLNEIDIKNLEKKTNFKEKIQIIDINEEKINLSDISIDTANNNSEISRNDKLDNKNSSENNAKDERTIYEHTQYRWRANEIEANMKSNPKIKIQYGALTASRDKLRSECKDEIEPKEAKMDYKRELEKMREEEEALLRKIEKRAKLQSLVKQQRERIVVLRRLAGEEEREAIPTTREVDELTKREEQRAQEVSKVLFLTLQARNVERTFYKETVLTNKDDGAEYKISAIVSIRCVKDSSKVSKPINMNWTAKGNTMEGEVSFVEQSDVTIPKSVDKVIQHFRIDPAKKEEKETKKRSTKPRITSDVRVSIPRLKIDKTQVKHVKQSEQKTQQEDKENEEPNKMERKKTDSEQEIERLKELLARAQRKRSICSYLNDSSDDNANIDNTNNDSKELPRASKSRKSSLAGEMKPEVHTDQPATILRYRIEMEGQPDEPRVEQKDANEEERPMMGSTMEDTPRVEQIPEEAVRPEPTQQPAELTQSLKDIGGTKE</sequence>
<feature type="compositionally biased region" description="Basic and acidic residues" evidence="9">
    <location>
        <begin position="2250"/>
        <end position="2268"/>
    </location>
</feature>
<dbReference type="CDD" id="cd00303">
    <property type="entry name" value="retropepsin_like"/>
    <property type="match status" value="1"/>
</dbReference>
<organism evidence="12 13">
    <name type="scientific">Lasius niger</name>
    <name type="common">Black garden ant</name>
    <dbReference type="NCBI Taxonomy" id="67767"/>
    <lineage>
        <taxon>Eukaryota</taxon>
        <taxon>Metazoa</taxon>
        <taxon>Ecdysozoa</taxon>
        <taxon>Arthropoda</taxon>
        <taxon>Hexapoda</taxon>
        <taxon>Insecta</taxon>
        <taxon>Pterygota</taxon>
        <taxon>Neoptera</taxon>
        <taxon>Endopterygota</taxon>
        <taxon>Hymenoptera</taxon>
        <taxon>Apocrita</taxon>
        <taxon>Aculeata</taxon>
        <taxon>Formicoidea</taxon>
        <taxon>Formicidae</taxon>
        <taxon>Formicinae</taxon>
        <taxon>Lasius</taxon>
        <taxon>Lasius</taxon>
    </lineage>
</organism>
<dbReference type="PROSITE" id="PS50878">
    <property type="entry name" value="RT_POL"/>
    <property type="match status" value="1"/>
</dbReference>
<gene>
    <name evidence="12" type="ORF">RF55_8515</name>
</gene>
<dbReference type="Gene3D" id="1.10.340.70">
    <property type="match status" value="1"/>
</dbReference>
<dbReference type="SUPFAM" id="SSF56672">
    <property type="entry name" value="DNA/RNA polymerases"/>
    <property type="match status" value="1"/>
</dbReference>
<evidence type="ECO:0000256" key="2">
    <source>
        <dbReference type="ARBA" id="ARBA00022679"/>
    </source>
</evidence>
<feature type="coiled-coil region" evidence="8">
    <location>
        <begin position="54"/>
        <end position="113"/>
    </location>
</feature>
<dbReference type="SUPFAM" id="SSF50630">
    <property type="entry name" value="Acid proteases"/>
    <property type="match status" value="1"/>
</dbReference>
<dbReference type="InterPro" id="IPR043502">
    <property type="entry name" value="DNA/RNA_pol_sf"/>
</dbReference>
<feature type="region of interest" description="Disordered" evidence="9">
    <location>
        <begin position="437"/>
        <end position="476"/>
    </location>
</feature>
<dbReference type="Gene3D" id="3.30.70.270">
    <property type="match status" value="2"/>
</dbReference>
<dbReference type="CDD" id="cd09274">
    <property type="entry name" value="RNase_HI_RT_Ty3"/>
    <property type="match status" value="1"/>
</dbReference>
<dbReference type="Pfam" id="PF17917">
    <property type="entry name" value="RT_RNaseH"/>
    <property type="match status" value="1"/>
</dbReference>
<keyword evidence="5" id="KW-0255">Endonuclease</keyword>
<dbReference type="EMBL" id="LBMM01005340">
    <property type="protein sequence ID" value="KMQ91596.1"/>
    <property type="molecule type" value="Genomic_DNA"/>
</dbReference>
<dbReference type="InterPro" id="IPR021109">
    <property type="entry name" value="Peptidase_aspartic_dom_sf"/>
</dbReference>
<feature type="region of interest" description="Disordered" evidence="9">
    <location>
        <begin position="2488"/>
        <end position="2556"/>
    </location>
</feature>
<feature type="compositionally biased region" description="Basic and acidic residues" evidence="9">
    <location>
        <begin position="2488"/>
        <end position="2498"/>
    </location>
</feature>
<dbReference type="Pfam" id="PF00665">
    <property type="entry name" value="rve"/>
    <property type="match status" value="1"/>
</dbReference>
<feature type="region of interest" description="Disordered" evidence="9">
    <location>
        <begin position="1864"/>
        <end position="1886"/>
    </location>
</feature>
<dbReference type="InterPro" id="IPR000477">
    <property type="entry name" value="RT_dom"/>
</dbReference>
<feature type="compositionally biased region" description="Basic and acidic residues" evidence="9">
    <location>
        <begin position="1803"/>
        <end position="1823"/>
    </location>
</feature>
<name>A0A0J7KMZ3_LASNI</name>
<dbReference type="CDD" id="cd01647">
    <property type="entry name" value="RT_LTR"/>
    <property type="match status" value="1"/>
</dbReference>
<comment type="caution">
    <text evidence="12">The sequence shown here is derived from an EMBL/GenBank/DDBJ whole genome shotgun (WGS) entry which is preliminary data.</text>
</comment>
<dbReference type="InterPro" id="IPR036397">
    <property type="entry name" value="RNaseH_sf"/>
</dbReference>
<dbReference type="GO" id="GO:0004519">
    <property type="term" value="F:endonuclease activity"/>
    <property type="evidence" value="ECO:0007669"/>
    <property type="project" value="UniProtKB-KW"/>
</dbReference>
<keyword evidence="3" id="KW-0548">Nucleotidyltransferase</keyword>
<proteinExistence type="predicted"/>
<dbReference type="GO" id="GO:0016787">
    <property type="term" value="F:hydrolase activity"/>
    <property type="evidence" value="ECO:0007669"/>
    <property type="project" value="UniProtKB-KW"/>
</dbReference>
<feature type="region of interest" description="Disordered" evidence="9">
    <location>
        <begin position="330"/>
        <end position="361"/>
    </location>
</feature>
<evidence type="ECO:0000256" key="9">
    <source>
        <dbReference type="SAM" id="MobiDB-lite"/>
    </source>
</evidence>
<dbReference type="Proteomes" id="UP000036403">
    <property type="component" value="Unassembled WGS sequence"/>
</dbReference>
<dbReference type="OrthoDB" id="7692176at2759"/>